<proteinExistence type="predicted"/>
<dbReference type="AlphaFoldDB" id="A0A8S1RK50"/>
<keyword evidence="3" id="KW-1185">Reference proteome</keyword>
<protein>
    <recommendedName>
        <fullName evidence="4">Transmembrane protein</fullName>
    </recommendedName>
</protein>
<keyword evidence="1" id="KW-0812">Transmembrane</keyword>
<evidence type="ECO:0000313" key="3">
    <source>
        <dbReference type="Proteomes" id="UP000692954"/>
    </source>
</evidence>
<dbReference type="Proteomes" id="UP000692954">
    <property type="component" value="Unassembled WGS sequence"/>
</dbReference>
<gene>
    <name evidence="2" type="ORF">PSON_ATCC_30995.1.T1770062</name>
</gene>
<feature type="transmembrane region" description="Helical" evidence="1">
    <location>
        <begin position="103"/>
        <end position="121"/>
    </location>
</feature>
<comment type="caution">
    <text evidence="2">The sequence shown here is derived from an EMBL/GenBank/DDBJ whole genome shotgun (WGS) entry which is preliminary data.</text>
</comment>
<keyword evidence="1" id="KW-1133">Transmembrane helix</keyword>
<evidence type="ECO:0008006" key="4">
    <source>
        <dbReference type="Google" id="ProtNLM"/>
    </source>
</evidence>
<feature type="transmembrane region" description="Helical" evidence="1">
    <location>
        <begin position="231"/>
        <end position="249"/>
    </location>
</feature>
<evidence type="ECO:0000313" key="2">
    <source>
        <dbReference type="EMBL" id="CAD8127520.1"/>
    </source>
</evidence>
<dbReference type="EMBL" id="CAJJDN010000177">
    <property type="protein sequence ID" value="CAD8127520.1"/>
    <property type="molecule type" value="Genomic_DNA"/>
</dbReference>
<organism evidence="2 3">
    <name type="scientific">Paramecium sonneborni</name>
    <dbReference type="NCBI Taxonomy" id="65129"/>
    <lineage>
        <taxon>Eukaryota</taxon>
        <taxon>Sar</taxon>
        <taxon>Alveolata</taxon>
        <taxon>Ciliophora</taxon>
        <taxon>Intramacronucleata</taxon>
        <taxon>Oligohymenophorea</taxon>
        <taxon>Peniculida</taxon>
        <taxon>Parameciidae</taxon>
        <taxon>Paramecium</taxon>
    </lineage>
</organism>
<reference evidence="2" key="1">
    <citation type="submission" date="2021-01" db="EMBL/GenBank/DDBJ databases">
        <authorList>
            <consortium name="Genoscope - CEA"/>
            <person name="William W."/>
        </authorList>
    </citation>
    <scope>NUCLEOTIDE SEQUENCE</scope>
</reference>
<name>A0A8S1RK50_9CILI</name>
<sequence length="374" mass="45755">MRFLFYVMQNLIHKYLVLDYYVKQIQVQNSYNLKIPCSLYNVVLLDFSTLQFQIYYNFQVLEFESYDQTQFVNLQGKQVPEIFTFERPHQSLCSHSRTSIQGIYLLFQMFNVYFLFQTLSFNLLKCNYIFIRSLLLYLLKSLFYQKFISIKLNALYNCYHIQFTLSYLNFLKQSVEFYHMVIPTQIYTIFKMTSCKFENHITDKFQHHTTETLLRDTLHFLSMSKFYEFQLCYNPLISTLIKLSILFFIRAFFEIISLILLFNSTLQQLGTIFRFRKWSGYQFKWRFIIISYRIVMQEQQTTQKNITIQIQQLQQTQRQFMIIDTNEIFFMILISLQEIFFKLYIYLEDHEVEKNQNFSKQLYNRIYYIILKTS</sequence>
<accession>A0A8S1RK50</accession>
<keyword evidence="1" id="KW-0472">Membrane</keyword>
<evidence type="ECO:0000256" key="1">
    <source>
        <dbReference type="SAM" id="Phobius"/>
    </source>
</evidence>